<protein>
    <recommendedName>
        <fullName evidence="1">Thiamine-phosphate synthase ThiN domain-containing protein</fullName>
    </recommendedName>
</protein>
<evidence type="ECO:0000259" key="1">
    <source>
        <dbReference type="Pfam" id="PF10120"/>
    </source>
</evidence>
<gene>
    <name evidence="2" type="ORF">B7O98_08365</name>
</gene>
<organism evidence="2 3">
    <name type="scientific">Zestosphaera tikiterensis</name>
    <dbReference type="NCBI Taxonomy" id="1973259"/>
    <lineage>
        <taxon>Archaea</taxon>
        <taxon>Thermoproteota</taxon>
        <taxon>Thermoprotei</taxon>
        <taxon>Desulfurococcales</taxon>
        <taxon>Desulfurococcaceae</taxon>
        <taxon>Zestosphaera</taxon>
    </lineage>
</organism>
<dbReference type="PANTHER" id="PTHR40730">
    <property type="entry name" value="TRANSCRIPTIONAL REGULATOR PROTEIN-LIKE PROTEIN"/>
    <property type="match status" value="1"/>
</dbReference>
<dbReference type="Pfam" id="PF10120">
    <property type="entry name" value="ThiN"/>
    <property type="match status" value="1"/>
</dbReference>
<dbReference type="InterPro" id="IPR036409">
    <property type="entry name" value="Aldolase_II/adducin_N_sf"/>
</dbReference>
<proteinExistence type="predicted"/>
<sequence length="298" mass="33167">MLPQELTSKYVIPEVKGLIAHKLASKGVSQFKISKLLGISQPMVSKYLLESPETYLRGLEEVGLNRDEVNTVADMLAELLINGRRLEFLRILTSYMNLILKRKTLCEKHFQLDPDIPRDCDICVKLFAVFEDPYVDDVKKAYELLALHPRGYELVPEVGMNIVSARPNASTVNDVAGFTGRIVKVGKKVVAVSDPTLGGSKHTAEVLLTVMKKYRHYRAAVVVKYSEECVEKLTKLNHKVVKSGPHENPLKFFENLKAVVDSKEPEILADLGGVGLEPVIYVFAGSAIEAVKKAFKCL</sequence>
<name>A0A2R7Y2V0_9CREN</name>
<feature type="domain" description="Thiamine-phosphate synthase ThiN" evidence="1">
    <location>
        <begin position="137"/>
        <end position="294"/>
    </location>
</feature>
<evidence type="ECO:0000313" key="3">
    <source>
        <dbReference type="Proteomes" id="UP000244093"/>
    </source>
</evidence>
<dbReference type="Gene3D" id="3.40.225.10">
    <property type="entry name" value="Class II aldolase/adducin N-terminal domain"/>
    <property type="match status" value="1"/>
</dbReference>
<dbReference type="SUPFAM" id="SSF53639">
    <property type="entry name" value="AraD/HMP-PK domain-like"/>
    <property type="match status" value="1"/>
</dbReference>
<dbReference type="AlphaFoldDB" id="A0A2R7Y2V0"/>
<dbReference type="EMBL" id="NBVN01000006">
    <property type="protein sequence ID" value="PUA31803.1"/>
    <property type="molecule type" value="Genomic_DNA"/>
</dbReference>
<dbReference type="InterPro" id="IPR019293">
    <property type="entry name" value="ThiN"/>
</dbReference>
<dbReference type="Proteomes" id="UP000244093">
    <property type="component" value="Unassembled WGS sequence"/>
</dbReference>
<accession>A0A2R7Y2V0</accession>
<comment type="caution">
    <text evidence="2">The sequence shown here is derived from an EMBL/GenBank/DDBJ whole genome shotgun (WGS) entry which is preliminary data.</text>
</comment>
<evidence type="ECO:0000313" key="2">
    <source>
        <dbReference type="EMBL" id="PUA31803.1"/>
    </source>
</evidence>
<reference evidence="2 3" key="1">
    <citation type="journal article" date="2018" name="Syst. Appl. Microbiol.">
        <title>A new symbiotic nanoarchaeote (Candidatus Nanoclepta minutus) and its host (Zestosphaera tikiterensis gen. nov., sp. nov.) from a New Zealand hot spring.</title>
        <authorList>
            <person name="St John E."/>
            <person name="Liu Y."/>
            <person name="Podar M."/>
            <person name="Stott M.B."/>
            <person name="Meneghin J."/>
            <person name="Chen Z."/>
            <person name="Lagutin K."/>
            <person name="Mitchell K."/>
            <person name="Reysenbach A.L."/>
        </authorList>
    </citation>
    <scope>NUCLEOTIDE SEQUENCE [LARGE SCALE GENOMIC DNA]</scope>
    <source>
        <strain evidence="2">NZ3</strain>
    </source>
</reference>
<dbReference type="PANTHER" id="PTHR40730:SF4">
    <property type="entry name" value="TRANSCRIPTIONAL REGULATOR"/>
    <property type="match status" value="1"/>
</dbReference>